<feature type="domain" description="Response regulatory" evidence="9">
    <location>
        <begin position="6"/>
        <end position="126"/>
    </location>
</feature>
<accession>V2Y2L2</accession>
<dbReference type="InterPro" id="IPR035909">
    <property type="entry name" value="CheB_C"/>
</dbReference>
<dbReference type="InterPro" id="IPR011006">
    <property type="entry name" value="CheY-like_superfamily"/>
</dbReference>
<keyword evidence="1 6" id="KW-0963">Cytoplasm</keyword>
<evidence type="ECO:0000256" key="5">
    <source>
        <dbReference type="ARBA" id="ARBA00048267"/>
    </source>
</evidence>
<dbReference type="InterPro" id="IPR001789">
    <property type="entry name" value="Sig_transdc_resp-reg_receiver"/>
</dbReference>
<dbReference type="NCBIfam" id="NF001965">
    <property type="entry name" value="PRK00742.1"/>
    <property type="match status" value="1"/>
</dbReference>
<dbReference type="Proteomes" id="UP000018227">
    <property type="component" value="Unassembled WGS sequence"/>
</dbReference>
<dbReference type="PANTHER" id="PTHR42872:SF6">
    <property type="entry name" value="PROTEIN-GLUTAMATE METHYLESTERASE_PROTEIN-GLUTAMINE GLUTAMINASE"/>
    <property type="match status" value="1"/>
</dbReference>
<keyword evidence="6 8" id="KW-0597">Phosphoprotein</keyword>
<dbReference type="InterPro" id="IPR008248">
    <property type="entry name" value="CheB-like"/>
</dbReference>
<comment type="function">
    <text evidence="6">Involved in chemotaxis. Part of a chemotaxis signal transduction system that modulates chemotaxis in response to various stimuli. Catalyzes the demethylation of specific methylglutamate residues introduced into the chemoreceptors (methyl-accepting chemotaxis proteins or MCP) by CheR. Also mediates the irreversible deamidation of specific glutamine residues to glutamic acid.</text>
</comment>
<evidence type="ECO:0000256" key="1">
    <source>
        <dbReference type="ARBA" id="ARBA00022490"/>
    </source>
</evidence>
<keyword evidence="3 6" id="KW-0378">Hydrolase</keyword>
<dbReference type="PIRSF" id="PIRSF000876">
    <property type="entry name" value="RR_chemtxs_CheB"/>
    <property type="match status" value="1"/>
</dbReference>
<proteinExistence type="inferred from homology"/>
<dbReference type="AlphaFoldDB" id="V2Y2L2"/>
<dbReference type="EC" id="3.5.1.44" evidence="6"/>
<feature type="active site" evidence="6 7">
    <location>
        <position position="190"/>
    </location>
</feature>
<name>V2Y2L2_9FIRM</name>
<dbReference type="EC" id="3.1.1.61" evidence="6"/>
<keyword evidence="12" id="KW-1185">Reference proteome</keyword>
<dbReference type="PROSITE" id="PS50122">
    <property type="entry name" value="CHEB"/>
    <property type="match status" value="1"/>
</dbReference>
<dbReference type="PROSITE" id="PS50110">
    <property type="entry name" value="RESPONSE_REGULATORY"/>
    <property type="match status" value="1"/>
</dbReference>
<dbReference type="Pfam" id="PF00072">
    <property type="entry name" value="Response_reg"/>
    <property type="match status" value="1"/>
</dbReference>
<protein>
    <recommendedName>
        <fullName evidence="6">Protein-glutamate methylesterase/protein-glutamine glutaminase</fullName>
        <ecNumber evidence="6">3.1.1.61</ecNumber>
        <ecNumber evidence="6">3.5.1.44</ecNumber>
    </recommendedName>
</protein>
<comment type="function">
    <text evidence="4">May play the central regulatory role in sporulation. It may be an element of the effector pathway responsible for the activation of sporulation genes in response to nutritional stress. Spo0A may act in concert with spo0H (a sigma factor) to control the expression of some genes that are critical to the sporulation process.</text>
</comment>
<dbReference type="Gene3D" id="3.40.50.2300">
    <property type="match status" value="1"/>
</dbReference>
<organism evidence="11 12">
    <name type="scientific">Catonella morbi ATCC 51271</name>
    <dbReference type="NCBI Taxonomy" id="592026"/>
    <lineage>
        <taxon>Bacteria</taxon>
        <taxon>Bacillati</taxon>
        <taxon>Bacillota</taxon>
        <taxon>Clostridia</taxon>
        <taxon>Lachnospirales</taxon>
        <taxon>Lachnospiraceae</taxon>
        <taxon>Catonella</taxon>
    </lineage>
</organism>
<comment type="similarity">
    <text evidence="6">Belongs to the CheB family.</text>
</comment>
<dbReference type="Gene3D" id="3.40.50.180">
    <property type="entry name" value="Methylesterase CheB, C-terminal domain"/>
    <property type="match status" value="1"/>
</dbReference>
<feature type="active site" evidence="6 7">
    <location>
        <position position="217"/>
    </location>
</feature>
<comment type="subcellular location">
    <subcellularLocation>
        <location evidence="6">Cytoplasm</location>
    </subcellularLocation>
</comment>
<dbReference type="GO" id="GO:0005737">
    <property type="term" value="C:cytoplasm"/>
    <property type="evidence" value="ECO:0007669"/>
    <property type="project" value="UniProtKB-SubCell"/>
</dbReference>
<dbReference type="GO" id="GO:0006935">
    <property type="term" value="P:chemotaxis"/>
    <property type="evidence" value="ECO:0007669"/>
    <property type="project" value="UniProtKB-UniRule"/>
</dbReference>
<dbReference type="STRING" id="592026.GCWU0000282_002764"/>
<evidence type="ECO:0000313" key="12">
    <source>
        <dbReference type="Proteomes" id="UP000018227"/>
    </source>
</evidence>
<evidence type="ECO:0000259" key="9">
    <source>
        <dbReference type="PROSITE" id="PS50110"/>
    </source>
</evidence>
<gene>
    <name evidence="6" type="primary">cheB</name>
    <name evidence="11" type="ORF">GCWU0000282_002764</name>
</gene>
<comment type="PTM">
    <text evidence="6">Phosphorylated by CheA. Phosphorylation of the N-terminal regulatory domain activates the methylesterase activity.</text>
</comment>
<evidence type="ECO:0000256" key="7">
    <source>
        <dbReference type="PROSITE-ProRule" id="PRU00050"/>
    </source>
</evidence>
<reference evidence="11" key="1">
    <citation type="submission" date="2013-06" db="EMBL/GenBank/DDBJ databases">
        <authorList>
            <person name="Weinstock G."/>
            <person name="Sodergren E."/>
            <person name="Clifton S."/>
            <person name="Fulton L."/>
            <person name="Fulton B."/>
            <person name="Courtney L."/>
            <person name="Fronick C."/>
            <person name="Harrison M."/>
            <person name="Strong C."/>
            <person name="Farmer C."/>
            <person name="Delahaunty K."/>
            <person name="Markovic C."/>
            <person name="Hall O."/>
            <person name="Minx P."/>
            <person name="Tomlinson C."/>
            <person name="Mitreva M."/>
            <person name="Nelson J."/>
            <person name="Hou S."/>
            <person name="Wollam A."/>
            <person name="Pepin K.H."/>
            <person name="Johnson M."/>
            <person name="Bhonagiri V."/>
            <person name="Nash W.E."/>
            <person name="Warren W."/>
            <person name="Chinwalla A."/>
            <person name="Mardis E.R."/>
            <person name="Wilson R.K."/>
        </authorList>
    </citation>
    <scope>NUCLEOTIDE SEQUENCE [LARGE SCALE GENOMIC DNA]</scope>
    <source>
        <strain evidence="11">ATCC 51271</strain>
    </source>
</reference>
<comment type="domain">
    <text evidence="6">Contains a C-terminal catalytic domain, and an N-terminal region which modulates catalytic activity.</text>
</comment>
<dbReference type="HAMAP" id="MF_00099">
    <property type="entry name" value="CheB_chemtxs"/>
    <property type="match status" value="1"/>
</dbReference>
<feature type="domain" description="CheB-type methylesterase" evidence="10">
    <location>
        <begin position="178"/>
        <end position="372"/>
    </location>
</feature>
<evidence type="ECO:0000256" key="2">
    <source>
        <dbReference type="ARBA" id="ARBA00022500"/>
    </source>
</evidence>
<dbReference type="GO" id="GO:0008984">
    <property type="term" value="F:protein-glutamate methylesterase activity"/>
    <property type="evidence" value="ECO:0007669"/>
    <property type="project" value="UniProtKB-UniRule"/>
</dbReference>
<dbReference type="Pfam" id="PF01339">
    <property type="entry name" value="CheB_methylest"/>
    <property type="match status" value="1"/>
</dbReference>
<dbReference type="PANTHER" id="PTHR42872">
    <property type="entry name" value="PROTEIN-GLUTAMATE METHYLESTERASE/PROTEIN-GLUTAMINE GLUTAMINASE"/>
    <property type="match status" value="1"/>
</dbReference>
<dbReference type="SUPFAM" id="SSF52172">
    <property type="entry name" value="CheY-like"/>
    <property type="match status" value="1"/>
</dbReference>
<dbReference type="SUPFAM" id="SSF52738">
    <property type="entry name" value="Methylesterase CheB, C-terminal domain"/>
    <property type="match status" value="1"/>
</dbReference>
<evidence type="ECO:0000256" key="4">
    <source>
        <dbReference type="ARBA" id="ARBA00024867"/>
    </source>
</evidence>
<dbReference type="SMART" id="SM00448">
    <property type="entry name" value="REC"/>
    <property type="match status" value="1"/>
</dbReference>
<dbReference type="InterPro" id="IPR000673">
    <property type="entry name" value="Sig_transdc_resp-reg_Me-estase"/>
</dbReference>
<evidence type="ECO:0000313" key="11">
    <source>
        <dbReference type="EMBL" id="ESL01946.1"/>
    </source>
</evidence>
<keyword evidence="2 6" id="KW-0145">Chemotaxis</keyword>
<dbReference type="CDD" id="cd17541">
    <property type="entry name" value="REC_CheB-like"/>
    <property type="match status" value="1"/>
</dbReference>
<evidence type="ECO:0000259" key="10">
    <source>
        <dbReference type="PROSITE" id="PS50122"/>
    </source>
</evidence>
<dbReference type="eggNOG" id="COG2201">
    <property type="taxonomic scope" value="Bacteria"/>
</dbReference>
<feature type="modified residue" description="4-aspartylphosphate" evidence="6 8">
    <location>
        <position position="59"/>
    </location>
</feature>
<evidence type="ECO:0000256" key="3">
    <source>
        <dbReference type="ARBA" id="ARBA00022801"/>
    </source>
</evidence>
<comment type="caution">
    <text evidence="11">The sequence shown here is derived from an EMBL/GenBank/DDBJ whole genome shotgun (WGS) entry which is preliminary data.</text>
</comment>
<comment type="catalytic activity">
    <reaction evidence="5 6">
        <text>[protein]-L-glutamate 5-O-methyl ester + H2O = L-glutamyl-[protein] + methanol + H(+)</text>
        <dbReference type="Rhea" id="RHEA:23236"/>
        <dbReference type="Rhea" id="RHEA-COMP:10208"/>
        <dbReference type="Rhea" id="RHEA-COMP:10311"/>
        <dbReference type="ChEBI" id="CHEBI:15377"/>
        <dbReference type="ChEBI" id="CHEBI:15378"/>
        <dbReference type="ChEBI" id="CHEBI:17790"/>
        <dbReference type="ChEBI" id="CHEBI:29973"/>
        <dbReference type="ChEBI" id="CHEBI:82795"/>
        <dbReference type="EC" id="3.1.1.61"/>
    </reaction>
</comment>
<evidence type="ECO:0000256" key="6">
    <source>
        <dbReference type="HAMAP-Rule" id="MF_00099"/>
    </source>
</evidence>
<sequence>MVRMKNILLVDDSALIRRVISDIINSDGRFQVKDIARDGLEGLNQLLKNKGSYDVAILDVNMPKMTGLELLAEMGKAKIKIPAIMVSTLVKEGAAETIKALDLGAFDFVLKPDSYDKSREDDFRTNLIRSLEAATKTPTKALSMSGTGLTDITPNKMITGLSSNTATRSLVYPKRTGAGNGKVLIALACSTGGPKALQNVIPMLPRRIGAGMLIVQHMPEGFTKSLADRLHESSKVNVKEADDGDIIKENHLYIAKGGYQLRVNVQSGESVISLVKDPPRGGLRPCADIMYESLMGSAYDKIVCVVLTGMGADAKEGIRQLKQTNNVYVIAQDEPTCTVYGMPRMVAEAGLADEVLPLNQIAGAIVKATGVY</sequence>
<dbReference type="CDD" id="cd16432">
    <property type="entry name" value="CheB_Rec"/>
    <property type="match status" value="1"/>
</dbReference>
<dbReference type="HOGENOM" id="CLU_000445_51_0_9"/>
<comment type="catalytic activity">
    <reaction evidence="6">
        <text>L-glutaminyl-[protein] + H2O = L-glutamyl-[protein] + NH4(+)</text>
        <dbReference type="Rhea" id="RHEA:16441"/>
        <dbReference type="Rhea" id="RHEA-COMP:10207"/>
        <dbReference type="Rhea" id="RHEA-COMP:10208"/>
        <dbReference type="ChEBI" id="CHEBI:15377"/>
        <dbReference type="ChEBI" id="CHEBI:28938"/>
        <dbReference type="ChEBI" id="CHEBI:29973"/>
        <dbReference type="ChEBI" id="CHEBI:30011"/>
        <dbReference type="EC" id="3.5.1.44"/>
    </reaction>
</comment>
<dbReference type="GO" id="GO:0050568">
    <property type="term" value="F:protein-glutamine glutaminase activity"/>
    <property type="evidence" value="ECO:0007669"/>
    <property type="project" value="UniProtKB-UniRule"/>
</dbReference>
<feature type="active site" evidence="6 7">
    <location>
        <position position="313"/>
    </location>
</feature>
<evidence type="ECO:0000256" key="8">
    <source>
        <dbReference type="PROSITE-ProRule" id="PRU00169"/>
    </source>
</evidence>
<dbReference type="GO" id="GO:0000156">
    <property type="term" value="F:phosphorelay response regulator activity"/>
    <property type="evidence" value="ECO:0007669"/>
    <property type="project" value="InterPro"/>
</dbReference>
<dbReference type="EMBL" id="ACIL03000017">
    <property type="protein sequence ID" value="ESL01946.1"/>
    <property type="molecule type" value="Genomic_DNA"/>
</dbReference>